<dbReference type="Gene3D" id="3.30.450.20">
    <property type="entry name" value="PAS domain"/>
    <property type="match status" value="1"/>
</dbReference>
<dbReference type="Pfam" id="PF00072">
    <property type="entry name" value="Response_reg"/>
    <property type="match status" value="2"/>
</dbReference>
<dbReference type="SMART" id="SM00387">
    <property type="entry name" value="HATPase_c"/>
    <property type="match status" value="1"/>
</dbReference>
<dbReference type="PROSITE" id="PS50112">
    <property type="entry name" value="PAS"/>
    <property type="match status" value="1"/>
</dbReference>
<keyword evidence="7" id="KW-0472">Membrane</keyword>
<dbReference type="PROSITE" id="PS50109">
    <property type="entry name" value="HIS_KIN"/>
    <property type="match status" value="1"/>
</dbReference>
<keyword evidence="6" id="KW-0902">Two-component regulatory system</keyword>
<evidence type="ECO:0000256" key="1">
    <source>
        <dbReference type="ARBA" id="ARBA00022553"/>
    </source>
</evidence>
<name>A0A3B1C7I3_9ZZZZ</name>
<evidence type="ECO:0000256" key="4">
    <source>
        <dbReference type="ARBA" id="ARBA00022777"/>
    </source>
</evidence>
<dbReference type="Pfam" id="PF02518">
    <property type="entry name" value="HATPase_c"/>
    <property type="match status" value="1"/>
</dbReference>
<dbReference type="SUPFAM" id="SSF55874">
    <property type="entry name" value="ATPase domain of HSP90 chaperone/DNA topoisomerase II/histidine kinase"/>
    <property type="match status" value="1"/>
</dbReference>
<feature type="domain" description="PAC" evidence="11">
    <location>
        <begin position="321"/>
        <end position="373"/>
    </location>
</feature>
<gene>
    <name evidence="12" type="ORF">MNBD_GAMMA24-1797</name>
</gene>
<dbReference type="SMART" id="SM00091">
    <property type="entry name" value="PAS"/>
    <property type="match status" value="1"/>
</dbReference>
<feature type="domain" description="PAS" evidence="10">
    <location>
        <begin position="243"/>
        <end position="316"/>
    </location>
</feature>
<dbReference type="SUPFAM" id="SSF47384">
    <property type="entry name" value="Homodimeric domain of signal transducing histidine kinase"/>
    <property type="match status" value="1"/>
</dbReference>
<evidence type="ECO:0000313" key="12">
    <source>
        <dbReference type="EMBL" id="VAX12807.1"/>
    </source>
</evidence>
<keyword evidence="2" id="KW-0808">Transferase</keyword>
<sequence>MKLTHRVFLFILMIISLSSLANFLLTQYQEEALHNNSEKMLAQTLVQSLRDALVQDVIEGNKSRVTTLLRNLKEHDNPIEFLYVTSNGRGVFAHSFEKGFPGYIRHQKDSSRELPGIHLAHKYQTKNGLIYEYTEVLIPGRDTILHIGFNQSEIAEKLAQNSEYILMMSGLITLFAFLIGYIWSQQITAPLAEFAHQIQRFGAGQPVNFSNLKKDTQEIHQLATVFQVVSDERRQAFAHLQEREQNLTTTLNSIGDAVIATDRAGNITRMNPVAEALIGCRASEAMGRPLLEVFRIINAQTREAVASPVEKVLRTGRKIGLANHTLLISLDGSEYQIADSAAPIKDKKGEVLGVILVFRDVSQQYQIEESLRRSQKMEAIGQLSGGIAHDFNNLLGVIIGYLDFLKNCFADGDEAQQWVKTASNATLRCVDLTRQLLAFSRRQSAGKKVVNINKVLKEQEIMISRSVTPEVEVEYDLSEDLCLTEIDPGEFQDAILNLAINARDAMPDGGKLFIETSNTSLDADYVVLNPEVETGDYVQLMLSDTGTGMDGKTLERIFEPFFTTKPEGKGTGLGMAMVYGFVKRYGGHIKIYSEPGVGTSIRLYLPCSSANESALVINNTDESDFPRGCETILIVDDEIDLLHLAEYYLNDLGYQTHLAENGQQALEILAKEKGIDLLFSDVVMPGGINGYELAQQVTEFWPHIKVLLSSGFTSKTVAHNGLARFAVYLLNKPYRKADLAQRIRRVLDEGTDKVVNLSDTNSSKDILVGRSILVVDDEEDIRDLFKLNLERLGCKVMLACNGEEAVALYRQSLDGGEAIDAVILDLSLPGGMGGAVIAESIHGLNPQAKIIVASGHTEAAEMAHYQEHGFSAALEKNFERKNIRQVLEQVLSESG</sequence>
<dbReference type="PANTHER" id="PTHR43065:SF46">
    <property type="entry name" value="C4-DICARBOXYLATE TRANSPORT SENSOR PROTEIN DCTB"/>
    <property type="match status" value="1"/>
</dbReference>
<dbReference type="Gene3D" id="6.10.340.10">
    <property type="match status" value="1"/>
</dbReference>
<dbReference type="PANTHER" id="PTHR43065">
    <property type="entry name" value="SENSOR HISTIDINE KINASE"/>
    <property type="match status" value="1"/>
</dbReference>
<proteinExistence type="predicted"/>
<dbReference type="InterPro" id="IPR011006">
    <property type="entry name" value="CheY-like_superfamily"/>
</dbReference>
<dbReference type="PROSITE" id="PS50113">
    <property type="entry name" value="PAC"/>
    <property type="match status" value="1"/>
</dbReference>
<keyword evidence="4" id="KW-0418">Kinase</keyword>
<dbReference type="PRINTS" id="PR00344">
    <property type="entry name" value="BCTRLSENSOR"/>
</dbReference>
<dbReference type="Gene3D" id="3.30.565.10">
    <property type="entry name" value="Histidine kinase-like ATPase, C-terminal domain"/>
    <property type="match status" value="1"/>
</dbReference>
<dbReference type="Pfam" id="PF00512">
    <property type="entry name" value="HisKA"/>
    <property type="match status" value="1"/>
</dbReference>
<evidence type="ECO:0000256" key="5">
    <source>
        <dbReference type="ARBA" id="ARBA00022840"/>
    </source>
</evidence>
<feature type="domain" description="Histidine kinase" evidence="8">
    <location>
        <begin position="386"/>
        <end position="609"/>
    </location>
</feature>
<dbReference type="EMBL" id="UOFZ01000064">
    <property type="protein sequence ID" value="VAX12807.1"/>
    <property type="molecule type" value="Genomic_DNA"/>
</dbReference>
<dbReference type="InterPro" id="IPR035965">
    <property type="entry name" value="PAS-like_dom_sf"/>
</dbReference>
<evidence type="ECO:0000256" key="7">
    <source>
        <dbReference type="SAM" id="Phobius"/>
    </source>
</evidence>
<dbReference type="SUPFAM" id="SSF55785">
    <property type="entry name" value="PYP-like sensor domain (PAS domain)"/>
    <property type="match status" value="1"/>
</dbReference>
<evidence type="ECO:0000256" key="6">
    <source>
        <dbReference type="ARBA" id="ARBA00023012"/>
    </source>
</evidence>
<reference evidence="12" key="1">
    <citation type="submission" date="2018-06" db="EMBL/GenBank/DDBJ databases">
        <authorList>
            <person name="Zhirakovskaya E."/>
        </authorList>
    </citation>
    <scope>NUCLEOTIDE SEQUENCE</scope>
</reference>
<dbReference type="InterPro" id="IPR000014">
    <property type="entry name" value="PAS"/>
</dbReference>
<evidence type="ECO:0000256" key="2">
    <source>
        <dbReference type="ARBA" id="ARBA00022679"/>
    </source>
</evidence>
<dbReference type="GO" id="GO:0005524">
    <property type="term" value="F:ATP binding"/>
    <property type="evidence" value="ECO:0007669"/>
    <property type="project" value="UniProtKB-KW"/>
</dbReference>
<dbReference type="InterPro" id="IPR036890">
    <property type="entry name" value="HATPase_C_sf"/>
</dbReference>
<dbReference type="InterPro" id="IPR004358">
    <property type="entry name" value="Sig_transdc_His_kin-like_C"/>
</dbReference>
<dbReference type="CDD" id="cd17546">
    <property type="entry name" value="REC_hyHK_CKI1_RcsC-like"/>
    <property type="match status" value="1"/>
</dbReference>
<evidence type="ECO:0000259" key="10">
    <source>
        <dbReference type="PROSITE" id="PS50112"/>
    </source>
</evidence>
<dbReference type="SMART" id="SM00388">
    <property type="entry name" value="HisKA"/>
    <property type="match status" value="1"/>
</dbReference>
<dbReference type="Gene3D" id="1.10.287.130">
    <property type="match status" value="1"/>
</dbReference>
<evidence type="ECO:0000259" key="9">
    <source>
        <dbReference type="PROSITE" id="PS50110"/>
    </source>
</evidence>
<keyword evidence="7" id="KW-0812">Transmembrane</keyword>
<evidence type="ECO:0000256" key="3">
    <source>
        <dbReference type="ARBA" id="ARBA00022741"/>
    </source>
</evidence>
<accession>A0A3B1C7I3</accession>
<dbReference type="InterPro" id="IPR003594">
    <property type="entry name" value="HATPase_dom"/>
</dbReference>
<feature type="domain" description="Response regulatory" evidence="9">
    <location>
        <begin position="631"/>
        <end position="747"/>
    </location>
</feature>
<dbReference type="SUPFAM" id="SSF52172">
    <property type="entry name" value="CheY-like"/>
    <property type="match status" value="2"/>
</dbReference>
<keyword evidence="5" id="KW-0067">ATP-binding</keyword>
<feature type="domain" description="Response regulatory" evidence="9">
    <location>
        <begin position="771"/>
        <end position="891"/>
    </location>
</feature>
<dbReference type="SMART" id="SM00448">
    <property type="entry name" value="REC"/>
    <property type="match status" value="2"/>
</dbReference>
<dbReference type="InterPro" id="IPR001789">
    <property type="entry name" value="Sig_transdc_resp-reg_receiver"/>
</dbReference>
<keyword evidence="3" id="KW-0547">Nucleotide-binding</keyword>
<dbReference type="InterPro" id="IPR013656">
    <property type="entry name" value="PAS_4"/>
</dbReference>
<organism evidence="12">
    <name type="scientific">hydrothermal vent metagenome</name>
    <dbReference type="NCBI Taxonomy" id="652676"/>
    <lineage>
        <taxon>unclassified sequences</taxon>
        <taxon>metagenomes</taxon>
        <taxon>ecological metagenomes</taxon>
    </lineage>
</organism>
<dbReference type="AlphaFoldDB" id="A0A3B1C7I3"/>
<keyword evidence="1" id="KW-0597">Phosphoprotein</keyword>
<dbReference type="CDD" id="cd00130">
    <property type="entry name" value="PAS"/>
    <property type="match status" value="1"/>
</dbReference>
<dbReference type="Gene3D" id="3.40.50.2300">
    <property type="match status" value="2"/>
</dbReference>
<evidence type="ECO:0000259" key="8">
    <source>
        <dbReference type="PROSITE" id="PS50109"/>
    </source>
</evidence>
<dbReference type="InterPro" id="IPR005467">
    <property type="entry name" value="His_kinase_dom"/>
</dbReference>
<dbReference type="InterPro" id="IPR036097">
    <property type="entry name" value="HisK_dim/P_sf"/>
</dbReference>
<dbReference type="CDD" id="cd00082">
    <property type="entry name" value="HisKA"/>
    <property type="match status" value="1"/>
</dbReference>
<keyword evidence="7" id="KW-1133">Transmembrane helix</keyword>
<dbReference type="InterPro" id="IPR000700">
    <property type="entry name" value="PAS-assoc_C"/>
</dbReference>
<dbReference type="Pfam" id="PF08448">
    <property type="entry name" value="PAS_4"/>
    <property type="match status" value="1"/>
</dbReference>
<feature type="transmembrane region" description="Helical" evidence="7">
    <location>
        <begin position="6"/>
        <end position="25"/>
    </location>
</feature>
<dbReference type="NCBIfam" id="TIGR00229">
    <property type="entry name" value="sensory_box"/>
    <property type="match status" value="1"/>
</dbReference>
<evidence type="ECO:0000259" key="11">
    <source>
        <dbReference type="PROSITE" id="PS50113"/>
    </source>
</evidence>
<dbReference type="PROSITE" id="PS50110">
    <property type="entry name" value="RESPONSE_REGULATORY"/>
    <property type="match status" value="2"/>
</dbReference>
<feature type="transmembrane region" description="Helical" evidence="7">
    <location>
        <begin position="164"/>
        <end position="183"/>
    </location>
</feature>
<protein>
    <submittedName>
        <fullName evidence="12">Diguanylate cyclase/phosphodiesterase (GGDEF &amp; EAL domains) with PAS/PAC sensor(S)</fullName>
    </submittedName>
</protein>
<dbReference type="InterPro" id="IPR003661">
    <property type="entry name" value="HisK_dim/P_dom"/>
</dbReference>
<dbReference type="GO" id="GO:0000155">
    <property type="term" value="F:phosphorelay sensor kinase activity"/>
    <property type="evidence" value="ECO:0007669"/>
    <property type="project" value="InterPro"/>
</dbReference>